<gene>
    <name evidence="2" type="ORF">RUM43_003323</name>
</gene>
<evidence type="ECO:0000313" key="2">
    <source>
        <dbReference type="EMBL" id="KAK6629506.1"/>
    </source>
</evidence>
<feature type="compositionally biased region" description="Polar residues" evidence="1">
    <location>
        <begin position="231"/>
        <end position="245"/>
    </location>
</feature>
<evidence type="ECO:0000313" key="3">
    <source>
        <dbReference type="Proteomes" id="UP001372834"/>
    </source>
</evidence>
<dbReference type="EMBL" id="JAWJWE010000036">
    <property type="protein sequence ID" value="KAK6629506.1"/>
    <property type="molecule type" value="Genomic_DNA"/>
</dbReference>
<organism evidence="2 3">
    <name type="scientific">Polyplax serrata</name>
    <name type="common">Common mouse louse</name>
    <dbReference type="NCBI Taxonomy" id="468196"/>
    <lineage>
        <taxon>Eukaryota</taxon>
        <taxon>Metazoa</taxon>
        <taxon>Ecdysozoa</taxon>
        <taxon>Arthropoda</taxon>
        <taxon>Hexapoda</taxon>
        <taxon>Insecta</taxon>
        <taxon>Pterygota</taxon>
        <taxon>Neoptera</taxon>
        <taxon>Paraneoptera</taxon>
        <taxon>Psocodea</taxon>
        <taxon>Troctomorpha</taxon>
        <taxon>Phthiraptera</taxon>
        <taxon>Anoplura</taxon>
        <taxon>Polyplacidae</taxon>
        <taxon>Polyplax</taxon>
    </lineage>
</organism>
<proteinExistence type="predicted"/>
<reference evidence="2 3" key="1">
    <citation type="submission" date="2023-10" db="EMBL/GenBank/DDBJ databases">
        <title>Genomes of two closely related lineages of the louse Polyplax serrata with different host specificities.</title>
        <authorList>
            <person name="Martinu J."/>
            <person name="Tarabai H."/>
            <person name="Stefka J."/>
            <person name="Hypsa V."/>
        </authorList>
    </citation>
    <scope>NUCLEOTIDE SEQUENCE [LARGE SCALE GENOMIC DNA]</scope>
    <source>
        <strain evidence="2">HR10_N</strain>
    </source>
</reference>
<comment type="caution">
    <text evidence="2">The sequence shown here is derived from an EMBL/GenBank/DDBJ whole genome shotgun (WGS) entry which is preliminary data.</text>
</comment>
<feature type="region of interest" description="Disordered" evidence="1">
    <location>
        <begin position="1"/>
        <end position="44"/>
    </location>
</feature>
<feature type="compositionally biased region" description="Polar residues" evidence="1">
    <location>
        <begin position="1"/>
        <end position="19"/>
    </location>
</feature>
<protein>
    <submittedName>
        <fullName evidence="2">Uncharacterized protein</fullName>
    </submittedName>
</protein>
<sequence length="787" mass="89207">MDSKETNSAPTDASSNLNESMKRKGTSAAMTTSHGVKLPLNVPSQDKEKLIQRFKEWRKEKMEKVLQNKNRNPTAKQPVLLKNKMSTPTLPKLDCNQKGKERETVFDRLYKNEKVGRSVEKSCMKGSPFPKPTPQKLNNWSVTVVVDKSSDQPDFSNDIKDNISNNFVTTVLPSDEANKEILQSDPTTACNSVNYDDENKENVLGDLKRINDDLVAPTFDHNDENKKILQSDPTTTHDSVASSMNCDDENKENVLSDPARIHHDLVAHIQEYNQEINELLDQPSDQPDFTNDLKDNTSNNLVTPVLTSDEENKEILQGGPTTAHDSVEPLMNYDDESKTNIQSDMKHLNLEEAQNNDLHLKGDQKNSMLKSIEINKTEMKKCEEIRQVIEPKKGVTYPCGNVTHNKQHDSNVADIENSIPVQGQQSKTSGNKTPFLAPKLNRPKQLAQSKEVIKPKPTVRRSISTIYRKNGGIRRSLSEKNLHEIKSCIHRSEHQAKNVSYSYEDALDKKKNLSVKSIPFASPRPLKGATCKHMRNELEKWLEEKGHPLEGYRHLRCFGISLPPKKLPSPMKQPKQNQVKAVEIPKEENGEYIPPPEPSSVECSEPSKADCENWLNELHKLIVELMYPLERCEEWLSAVRIKCPWCTEMPIYWECLAAINSDNKAEVNQNEPSIMTDVEAVASLFDQMVIEQHKPHGGKLDRGLDPKNVFNSTIIKFALKEKNVKERATSDQEEPKTSKSLIATPVRRSSRIQTPVKKKNVVDSLHSLTPDVQKYTFKANESLLQRL</sequence>
<name>A0AAN8P211_POLSC</name>
<feature type="region of interest" description="Disordered" evidence="1">
    <location>
        <begin position="224"/>
        <end position="250"/>
    </location>
</feature>
<dbReference type="AlphaFoldDB" id="A0AAN8P211"/>
<evidence type="ECO:0000256" key="1">
    <source>
        <dbReference type="SAM" id="MobiDB-lite"/>
    </source>
</evidence>
<dbReference type="Proteomes" id="UP001372834">
    <property type="component" value="Unassembled WGS sequence"/>
</dbReference>
<accession>A0AAN8P211</accession>